<name>A0ACC2W2C1_9TREE</name>
<comment type="caution">
    <text evidence="1">The sequence shown here is derived from an EMBL/GenBank/DDBJ whole genome shotgun (WGS) entry which is preliminary data.</text>
</comment>
<reference evidence="1" key="1">
    <citation type="submission" date="2023-04" db="EMBL/GenBank/DDBJ databases">
        <title>Draft Genome sequencing of Naganishia species isolated from polar environments using Oxford Nanopore Technology.</title>
        <authorList>
            <person name="Leo P."/>
            <person name="Venkateswaran K."/>
        </authorList>
    </citation>
    <scope>NUCLEOTIDE SEQUENCE</scope>
    <source>
        <strain evidence="1">MNA-CCFEE 5423</strain>
    </source>
</reference>
<dbReference type="Proteomes" id="UP001227268">
    <property type="component" value="Unassembled WGS sequence"/>
</dbReference>
<dbReference type="EMBL" id="JASBWT010000004">
    <property type="protein sequence ID" value="KAJ9105516.1"/>
    <property type="molecule type" value="Genomic_DNA"/>
</dbReference>
<accession>A0ACC2W2C1</accession>
<protein>
    <submittedName>
        <fullName evidence="1">Uncharacterized protein</fullName>
    </submittedName>
</protein>
<organism evidence="1 2">
    <name type="scientific">Naganishia friedmannii</name>
    <dbReference type="NCBI Taxonomy" id="89922"/>
    <lineage>
        <taxon>Eukaryota</taxon>
        <taxon>Fungi</taxon>
        <taxon>Dikarya</taxon>
        <taxon>Basidiomycota</taxon>
        <taxon>Agaricomycotina</taxon>
        <taxon>Tremellomycetes</taxon>
        <taxon>Filobasidiales</taxon>
        <taxon>Filobasidiaceae</taxon>
        <taxon>Naganishia</taxon>
    </lineage>
</organism>
<evidence type="ECO:0000313" key="1">
    <source>
        <dbReference type="EMBL" id="KAJ9105516.1"/>
    </source>
</evidence>
<evidence type="ECO:0000313" key="2">
    <source>
        <dbReference type="Proteomes" id="UP001227268"/>
    </source>
</evidence>
<keyword evidence="2" id="KW-1185">Reference proteome</keyword>
<proteinExistence type="predicted"/>
<gene>
    <name evidence="1" type="ORF">QFC21_001887</name>
</gene>
<sequence length="118" mass="12732">MKWTGLTTLALATLTTVWAETSKKTATYNFGKFSGDYPAHMRPQNGLCNIIVQSKVSDTSVKVVKWDVTDKATQGGKLIGPFWDPRAQAIGAATVDGHRASVYPIEMEEGDAAQCPDA</sequence>